<dbReference type="Pfam" id="PF02823">
    <property type="entry name" value="ATP-synt_DE_N"/>
    <property type="match status" value="1"/>
</dbReference>
<keyword evidence="4 9" id="KW-0813">Transport</keyword>
<keyword evidence="8 9" id="KW-0066">ATP synthesis</keyword>
<evidence type="ECO:0000256" key="10">
    <source>
        <dbReference type="RuleBase" id="RU003656"/>
    </source>
</evidence>
<name>A0ABN6NCL1_9BACT</name>
<dbReference type="EMBL" id="AP025592">
    <property type="protein sequence ID" value="BDG09703.1"/>
    <property type="molecule type" value="Genomic_DNA"/>
</dbReference>
<reference evidence="15" key="1">
    <citation type="journal article" date="2022" name="Int. J. Syst. Evol. Microbiol.">
        <title>Anaeromyxobacter oryzae sp. nov., Anaeromyxobacter diazotrophicus sp. nov. and Anaeromyxobacter paludicola sp. nov., isolated from paddy soils.</title>
        <authorList>
            <person name="Itoh H."/>
            <person name="Xu Z."/>
            <person name="Mise K."/>
            <person name="Masuda Y."/>
            <person name="Ushijima N."/>
            <person name="Hayakawa C."/>
            <person name="Shiratori Y."/>
            <person name="Senoo K."/>
        </authorList>
    </citation>
    <scope>NUCLEOTIDE SEQUENCE [LARGE SCALE GENOMIC DNA]</scope>
    <source>
        <strain evidence="15">Red630</strain>
    </source>
</reference>
<comment type="similarity">
    <text evidence="3 9 10">Belongs to the ATPase epsilon chain family.</text>
</comment>
<keyword evidence="6 9" id="KW-0472">Membrane</keyword>
<dbReference type="InterPro" id="IPR036771">
    <property type="entry name" value="ATPsynth_dsu/esu_N"/>
</dbReference>
<comment type="function">
    <text evidence="1 9">Produces ATP from ADP in the presence of a proton gradient across the membrane.</text>
</comment>
<accession>A0ABN6NCL1</accession>
<dbReference type="Gene3D" id="2.60.15.10">
    <property type="entry name" value="F0F1 ATP synthase delta/epsilon subunit, N-terminal"/>
    <property type="match status" value="1"/>
</dbReference>
<evidence type="ECO:0000256" key="3">
    <source>
        <dbReference type="ARBA" id="ARBA00005712"/>
    </source>
</evidence>
<keyword evidence="9" id="KW-0375">Hydrogen ion transport</keyword>
<keyword evidence="9" id="KW-1003">Cell membrane</keyword>
<organism evidence="14 15">
    <name type="scientific">Anaeromyxobacter paludicola</name>
    <dbReference type="NCBI Taxonomy" id="2918171"/>
    <lineage>
        <taxon>Bacteria</taxon>
        <taxon>Pseudomonadati</taxon>
        <taxon>Myxococcota</taxon>
        <taxon>Myxococcia</taxon>
        <taxon>Myxococcales</taxon>
        <taxon>Cystobacterineae</taxon>
        <taxon>Anaeromyxobacteraceae</taxon>
        <taxon>Anaeromyxobacter</taxon>
    </lineage>
</organism>
<dbReference type="PANTHER" id="PTHR13822">
    <property type="entry name" value="ATP SYNTHASE DELTA/EPSILON CHAIN"/>
    <property type="match status" value="1"/>
</dbReference>
<evidence type="ECO:0000313" key="14">
    <source>
        <dbReference type="EMBL" id="BDG09703.1"/>
    </source>
</evidence>
<evidence type="ECO:0000256" key="5">
    <source>
        <dbReference type="ARBA" id="ARBA00023065"/>
    </source>
</evidence>
<evidence type="ECO:0000256" key="8">
    <source>
        <dbReference type="ARBA" id="ARBA00023310"/>
    </source>
</evidence>
<evidence type="ECO:0000256" key="7">
    <source>
        <dbReference type="ARBA" id="ARBA00023196"/>
    </source>
</evidence>
<comment type="subcellular location">
    <subcellularLocation>
        <location evidence="9">Cell membrane</location>
        <topology evidence="9">Peripheral membrane protein</topology>
    </subcellularLocation>
    <subcellularLocation>
        <location evidence="2">Endomembrane system</location>
        <topology evidence="2">Peripheral membrane protein</topology>
    </subcellularLocation>
</comment>
<dbReference type="CDD" id="cd12152">
    <property type="entry name" value="F1-ATPase_delta"/>
    <property type="match status" value="1"/>
</dbReference>
<dbReference type="SUPFAM" id="SSF51344">
    <property type="entry name" value="Epsilon subunit of F1F0-ATP synthase N-terminal domain"/>
    <property type="match status" value="1"/>
</dbReference>
<evidence type="ECO:0000313" key="15">
    <source>
        <dbReference type="Proteomes" id="UP001162734"/>
    </source>
</evidence>
<dbReference type="PANTHER" id="PTHR13822:SF10">
    <property type="entry name" value="ATP SYNTHASE EPSILON CHAIN, CHLOROPLASTIC"/>
    <property type="match status" value="1"/>
</dbReference>
<sequence length="131" mass="14266">MAITLDIVTPEKRVLSVSCDEVRAPGVQGGFGIRQDHTPFMSALEPGRLTYVEGGREHHYAIGGGFLQVADNKVIVLADTAEARDEIDVARAQAALEEANERLRSMTEQDQNHGVESARVRRAAARLSVAR</sequence>
<dbReference type="NCBIfam" id="TIGR01216">
    <property type="entry name" value="ATP_synt_epsi"/>
    <property type="match status" value="1"/>
</dbReference>
<evidence type="ECO:0000256" key="11">
    <source>
        <dbReference type="SAM" id="Coils"/>
    </source>
</evidence>
<dbReference type="Pfam" id="PF00401">
    <property type="entry name" value="ATP-synt_DE"/>
    <property type="match status" value="1"/>
</dbReference>
<feature type="domain" description="ATP synthase F1 complex delta/epsilon subunit N-terminal" evidence="13">
    <location>
        <begin position="4"/>
        <end position="81"/>
    </location>
</feature>
<evidence type="ECO:0000256" key="2">
    <source>
        <dbReference type="ARBA" id="ARBA00004184"/>
    </source>
</evidence>
<feature type="domain" description="ATP synthase epsilon subunit C-terminal" evidence="12">
    <location>
        <begin position="85"/>
        <end position="130"/>
    </location>
</feature>
<comment type="subunit">
    <text evidence="9 10">F-type ATPases have 2 components, CF(1) - the catalytic core - and CF(0) - the membrane proton channel. CF(1) has five subunits: alpha(3), beta(3), gamma(1), delta(1), epsilon(1). CF(0) has three main subunits: a, b and c.</text>
</comment>
<dbReference type="HAMAP" id="MF_00530">
    <property type="entry name" value="ATP_synth_epsil_bac"/>
    <property type="match status" value="1"/>
</dbReference>
<evidence type="ECO:0000256" key="1">
    <source>
        <dbReference type="ARBA" id="ARBA00003543"/>
    </source>
</evidence>
<dbReference type="RefSeq" id="WP_248341976.1">
    <property type="nucleotide sequence ID" value="NZ_AP025592.1"/>
</dbReference>
<dbReference type="Proteomes" id="UP001162734">
    <property type="component" value="Chromosome"/>
</dbReference>
<protein>
    <recommendedName>
        <fullName evidence="9">ATP synthase epsilon chain</fullName>
    </recommendedName>
    <alternativeName>
        <fullName evidence="9">ATP synthase F1 sector epsilon subunit</fullName>
    </alternativeName>
    <alternativeName>
        <fullName evidence="9">F-ATPase epsilon subunit</fullName>
    </alternativeName>
</protein>
<feature type="coiled-coil region" evidence="11">
    <location>
        <begin position="82"/>
        <end position="109"/>
    </location>
</feature>
<gene>
    <name evidence="9 14" type="primary">atpC</name>
    <name evidence="14" type="ORF">AMPC_28160</name>
</gene>
<keyword evidence="15" id="KW-1185">Reference proteome</keyword>
<dbReference type="InterPro" id="IPR001469">
    <property type="entry name" value="ATP_synth_F1_dsu/esu"/>
</dbReference>
<evidence type="ECO:0000256" key="4">
    <source>
        <dbReference type="ARBA" id="ARBA00022448"/>
    </source>
</evidence>
<evidence type="ECO:0000259" key="12">
    <source>
        <dbReference type="Pfam" id="PF00401"/>
    </source>
</evidence>
<dbReference type="InterPro" id="IPR020546">
    <property type="entry name" value="ATP_synth_F1_dsu/esu_N"/>
</dbReference>
<evidence type="ECO:0000256" key="6">
    <source>
        <dbReference type="ARBA" id="ARBA00023136"/>
    </source>
</evidence>
<dbReference type="NCBIfam" id="NF009980">
    <property type="entry name" value="PRK13446.1"/>
    <property type="match status" value="1"/>
</dbReference>
<keyword evidence="7 9" id="KW-0139">CF(1)</keyword>
<evidence type="ECO:0000259" key="13">
    <source>
        <dbReference type="Pfam" id="PF02823"/>
    </source>
</evidence>
<evidence type="ECO:0000256" key="9">
    <source>
        <dbReference type="HAMAP-Rule" id="MF_00530"/>
    </source>
</evidence>
<proteinExistence type="inferred from homology"/>
<keyword evidence="5 9" id="KW-0406">Ion transport</keyword>
<dbReference type="InterPro" id="IPR020547">
    <property type="entry name" value="ATP_synth_F1_esu_C"/>
</dbReference>
<keyword evidence="11" id="KW-0175">Coiled coil</keyword>